<protein>
    <submittedName>
        <fullName evidence="1">Uncharacterized protein</fullName>
    </submittedName>
</protein>
<organism evidence="1 2">
    <name type="scientific">Aspergillus pseudodeflectus</name>
    <dbReference type="NCBI Taxonomy" id="176178"/>
    <lineage>
        <taxon>Eukaryota</taxon>
        <taxon>Fungi</taxon>
        <taxon>Dikarya</taxon>
        <taxon>Ascomycota</taxon>
        <taxon>Pezizomycotina</taxon>
        <taxon>Eurotiomycetes</taxon>
        <taxon>Eurotiomycetidae</taxon>
        <taxon>Eurotiales</taxon>
        <taxon>Aspergillaceae</taxon>
        <taxon>Aspergillus</taxon>
        <taxon>Aspergillus subgen. Nidulantes</taxon>
    </lineage>
</organism>
<proteinExistence type="predicted"/>
<dbReference type="RefSeq" id="XP_070891869.1">
    <property type="nucleotide sequence ID" value="XM_071047525.1"/>
</dbReference>
<dbReference type="GeneID" id="98162689"/>
<keyword evidence="2" id="KW-1185">Reference proteome</keyword>
<gene>
    <name evidence="1" type="ORF">BJX68DRAFT_273699</name>
</gene>
<dbReference type="EMBL" id="JBFXLR010000140">
    <property type="protein sequence ID" value="KAL2835848.1"/>
    <property type="molecule type" value="Genomic_DNA"/>
</dbReference>
<evidence type="ECO:0000313" key="2">
    <source>
        <dbReference type="Proteomes" id="UP001610444"/>
    </source>
</evidence>
<accession>A0ABR4J721</accession>
<evidence type="ECO:0000313" key="1">
    <source>
        <dbReference type="EMBL" id="KAL2835848.1"/>
    </source>
</evidence>
<name>A0ABR4J721_9EURO</name>
<sequence length="240" mass="26384">MAGIFSKTSLHQSVHLRSLITQITENEIVPLLQGCAENGGACMDILELIYALSLDFVTGFALGILAGSRFLSSERTLLLEWLHHFENLYTKEIDLLEEVPCLTKALQSCGPDPLPLESWLLTLCDRADPVVSRLTCGEDTDPADIPVVYAKLKEAAKGQGVNGDSHEERLQIASELIDQVCREVLGLVLGYTFHLLSQVPTLTPRLSDMQVITILDTCLCTHLGVQSFLRANLEPRLTGL</sequence>
<reference evidence="1 2" key="1">
    <citation type="submission" date="2024-07" db="EMBL/GenBank/DDBJ databases">
        <title>Section-level genome sequencing and comparative genomics of Aspergillus sections Usti and Cavernicolus.</title>
        <authorList>
            <consortium name="Lawrence Berkeley National Laboratory"/>
            <person name="Nybo J.L."/>
            <person name="Vesth T.C."/>
            <person name="Theobald S."/>
            <person name="Frisvad J.C."/>
            <person name="Larsen T.O."/>
            <person name="Kjaerboelling I."/>
            <person name="Rothschild-Mancinelli K."/>
            <person name="Lyhne E.K."/>
            <person name="Kogle M.E."/>
            <person name="Barry K."/>
            <person name="Clum A."/>
            <person name="Na H."/>
            <person name="Ledsgaard L."/>
            <person name="Lin J."/>
            <person name="Lipzen A."/>
            <person name="Kuo A."/>
            <person name="Riley R."/>
            <person name="Mondo S."/>
            <person name="LaButti K."/>
            <person name="Haridas S."/>
            <person name="Pangalinan J."/>
            <person name="Salamov A.A."/>
            <person name="Simmons B.A."/>
            <person name="Magnuson J.K."/>
            <person name="Chen J."/>
            <person name="Drula E."/>
            <person name="Henrissat B."/>
            <person name="Wiebenga A."/>
            <person name="Lubbers R.J."/>
            <person name="Gomes A.C."/>
            <person name="Macurrencykelacurrency M.R."/>
            <person name="Stajich J."/>
            <person name="Grigoriev I.V."/>
            <person name="Mortensen U.H."/>
            <person name="De vries R.P."/>
            <person name="Baker S.E."/>
            <person name="Andersen M.R."/>
        </authorList>
    </citation>
    <scope>NUCLEOTIDE SEQUENCE [LARGE SCALE GENOMIC DNA]</scope>
    <source>
        <strain evidence="1 2">CBS 756.74</strain>
    </source>
</reference>
<dbReference type="Proteomes" id="UP001610444">
    <property type="component" value="Unassembled WGS sequence"/>
</dbReference>
<comment type="caution">
    <text evidence="1">The sequence shown here is derived from an EMBL/GenBank/DDBJ whole genome shotgun (WGS) entry which is preliminary data.</text>
</comment>